<dbReference type="PANTHER" id="PTHR36174">
    <property type="entry name" value="LIPID II:GLYCINE GLYCYLTRANSFERASE"/>
    <property type="match status" value="1"/>
</dbReference>
<dbReference type="SUPFAM" id="SSF55729">
    <property type="entry name" value="Acyl-CoA N-acyltransferases (Nat)"/>
    <property type="match status" value="2"/>
</dbReference>
<dbReference type="GO" id="GO:0008360">
    <property type="term" value="P:regulation of cell shape"/>
    <property type="evidence" value="ECO:0007669"/>
    <property type="project" value="UniProtKB-KW"/>
</dbReference>
<protein>
    <submittedName>
        <fullName evidence="7">FemAB family protein</fullName>
    </submittedName>
</protein>
<dbReference type="OrthoDB" id="9785911at2"/>
<keyword evidence="8" id="KW-1185">Reference proteome</keyword>
<dbReference type="Proteomes" id="UP000250028">
    <property type="component" value="Unassembled WGS sequence"/>
</dbReference>
<comment type="similarity">
    <text evidence="1">Belongs to the FemABX family.</text>
</comment>
<sequence>MSLQVTIVEDEAAWNGIVNDAGGHPLQLWGWGALKARYEWDVTRLLVHDDEKVIGSAQVLFRKLPVSCLAYIPRGPQAAEGDRVRVLQAIAEHVKATRKPLALTIEPDWPESFSPVAQPGKGDPGPSADEVIEQKLTEPVSGWLVGLESAGFTRSQNTGLIPHTLIVDLDPSEEDILASFTSTTRQNVRKSLRNKEVRFGEVVHDKDLDAVLAINRATGERNGFAVHDDGYHRGIRDLMGGDSHLLAAWEGDEVVAFVWLVASARTAFELYGGVSPRGQKLRLNYGLKFYAMQQTKAIGVQRYDFNGLLNDGISDFKRQFAKHEDQLIGTWDKPLSALYTPYNKALPVVRKTAKTYLPQAKSQVSSALGKLRRK</sequence>
<evidence type="ECO:0000256" key="2">
    <source>
        <dbReference type="ARBA" id="ARBA00022679"/>
    </source>
</evidence>
<evidence type="ECO:0000313" key="7">
    <source>
        <dbReference type="EMBL" id="SSA34243.1"/>
    </source>
</evidence>
<keyword evidence="2" id="KW-0808">Transferase</keyword>
<evidence type="ECO:0000256" key="5">
    <source>
        <dbReference type="ARBA" id="ARBA00023315"/>
    </source>
</evidence>
<dbReference type="RefSeq" id="WP_109684825.1">
    <property type="nucleotide sequence ID" value="NZ_QGDN01000001.1"/>
</dbReference>
<dbReference type="GO" id="GO:0071555">
    <property type="term" value="P:cell wall organization"/>
    <property type="evidence" value="ECO:0007669"/>
    <property type="project" value="UniProtKB-KW"/>
</dbReference>
<gene>
    <name evidence="7" type="ORF">SAMN04489750_1550</name>
</gene>
<dbReference type="GO" id="GO:0009252">
    <property type="term" value="P:peptidoglycan biosynthetic process"/>
    <property type="evidence" value="ECO:0007669"/>
    <property type="project" value="UniProtKB-KW"/>
</dbReference>
<dbReference type="InterPro" id="IPR050644">
    <property type="entry name" value="PG_Glycine_Bridge_Synth"/>
</dbReference>
<dbReference type="InterPro" id="IPR016181">
    <property type="entry name" value="Acyl_CoA_acyltransferase"/>
</dbReference>
<evidence type="ECO:0000256" key="1">
    <source>
        <dbReference type="ARBA" id="ARBA00009943"/>
    </source>
</evidence>
<reference evidence="8" key="1">
    <citation type="submission" date="2016-10" db="EMBL/GenBank/DDBJ databases">
        <authorList>
            <person name="Varghese N."/>
            <person name="Submissions S."/>
        </authorList>
    </citation>
    <scope>NUCLEOTIDE SEQUENCE [LARGE SCALE GENOMIC DNA]</scope>
    <source>
        <strain evidence="8">DSM 22951</strain>
    </source>
</reference>
<keyword evidence="4" id="KW-0573">Peptidoglycan synthesis</keyword>
<dbReference type="Gene3D" id="3.40.630.30">
    <property type="match status" value="2"/>
</dbReference>
<evidence type="ECO:0000256" key="3">
    <source>
        <dbReference type="ARBA" id="ARBA00022960"/>
    </source>
</evidence>
<evidence type="ECO:0000313" key="8">
    <source>
        <dbReference type="Proteomes" id="UP000250028"/>
    </source>
</evidence>
<dbReference type="PROSITE" id="PS51191">
    <property type="entry name" value="FEMABX"/>
    <property type="match status" value="1"/>
</dbReference>
<dbReference type="Pfam" id="PF02388">
    <property type="entry name" value="FemAB"/>
    <property type="match status" value="2"/>
</dbReference>
<dbReference type="AlphaFoldDB" id="A0A2Y9C1F6"/>
<dbReference type="PANTHER" id="PTHR36174:SF1">
    <property type="entry name" value="LIPID II:GLYCINE GLYCYLTRANSFERASE"/>
    <property type="match status" value="1"/>
</dbReference>
<dbReference type="GO" id="GO:0016755">
    <property type="term" value="F:aminoacyltransferase activity"/>
    <property type="evidence" value="ECO:0007669"/>
    <property type="project" value="InterPro"/>
</dbReference>
<name>A0A2Y9C1F6_9MICO</name>
<keyword evidence="5" id="KW-0012">Acyltransferase</keyword>
<dbReference type="InterPro" id="IPR003447">
    <property type="entry name" value="FEMABX"/>
</dbReference>
<evidence type="ECO:0000256" key="6">
    <source>
        <dbReference type="ARBA" id="ARBA00023316"/>
    </source>
</evidence>
<keyword evidence="6" id="KW-0961">Cell wall biogenesis/degradation</keyword>
<organism evidence="7 8">
    <name type="scientific">Branchiibius hedensis</name>
    <dbReference type="NCBI Taxonomy" id="672460"/>
    <lineage>
        <taxon>Bacteria</taxon>
        <taxon>Bacillati</taxon>
        <taxon>Actinomycetota</taxon>
        <taxon>Actinomycetes</taxon>
        <taxon>Micrococcales</taxon>
        <taxon>Dermacoccaceae</taxon>
        <taxon>Branchiibius</taxon>
    </lineage>
</organism>
<accession>A0A2Y9C1F6</accession>
<proteinExistence type="inferred from homology"/>
<dbReference type="EMBL" id="UESZ01000001">
    <property type="protein sequence ID" value="SSA34243.1"/>
    <property type="molecule type" value="Genomic_DNA"/>
</dbReference>
<evidence type="ECO:0000256" key="4">
    <source>
        <dbReference type="ARBA" id="ARBA00022984"/>
    </source>
</evidence>
<keyword evidence="3" id="KW-0133">Cell shape</keyword>